<comment type="caution">
    <text evidence="1">The sequence shown here is derived from an EMBL/GenBank/DDBJ whole genome shotgun (WGS) entry which is preliminary data.</text>
</comment>
<protein>
    <submittedName>
        <fullName evidence="1">DUF6807 family protein</fullName>
    </submittedName>
</protein>
<dbReference type="Pfam" id="PF14100">
    <property type="entry name" value="DUF6807"/>
    <property type="match status" value="1"/>
</dbReference>
<accession>A0AAW9RJN2</accession>
<reference evidence="1 2" key="1">
    <citation type="submission" date="2024-02" db="EMBL/GenBank/DDBJ databases">
        <title>Genome analysis and characterization of Microbaculum marinisediminis sp. nov., isolated from marine sediment.</title>
        <authorList>
            <person name="Du Z.-J."/>
            <person name="Ye Y.-Q."/>
            <person name="Zhang Z.-R."/>
            <person name="Yuan S.-M."/>
            <person name="Zhang X.-Y."/>
        </authorList>
    </citation>
    <scope>NUCLEOTIDE SEQUENCE [LARGE SCALE GENOMIC DNA]</scope>
    <source>
        <strain evidence="1 2">SDUM1044001</strain>
    </source>
</reference>
<evidence type="ECO:0000313" key="1">
    <source>
        <dbReference type="EMBL" id="MEJ8570473.1"/>
    </source>
</evidence>
<name>A0AAW9RJN2_9HYPH</name>
<dbReference type="RefSeq" id="WP_340328202.1">
    <property type="nucleotide sequence ID" value="NZ_JAZHOF010000001.1"/>
</dbReference>
<dbReference type="Proteomes" id="UP001378188">
    <property type="component" value="Unassembled WGS sequence"/>
</dbReference>
<sequence length="310" mass="33728">MTAGPFTFSADRLALPRGAWASGERQVLRHRGRPVLALSQGRQRAYVYPLYTPLGFPVTSEAPADHPHHNSLWIASDHVTCMMPAADGLLEEYTYGFYVNETFQGRAPGRILMTAARGEPTGRSGYRLTQSLEWRGPPEWAAPEGRVAATETRLLDVSVETDTMVVDVTSRLAAADWDVRLGPTRHSYFNLRVAESIAVTSGGRLSDDRGRDGGGAITGSNAAWVDYSGPVGGGHVAGVSVCPHPADHADLAWFVTDWGVVTVGPFRNERREIRRGETTTLRYRVLVHDGDADTARVADRLSGYLAKGGR</sequence>
<evidence type="ECO:0000313" key="2">
    <source>
        <dbReference type="Proteomes" id="UP001378188"/>
    </source>
</evidence>
<proteinExistence type="predicted"/>
<keyword evidence="2" id="KW-1185">Reference proteome</keyword>
<dbReference type="AlphaFoldDB" id="A0AAW9RJN2"/>
<gene>
    <name evidence="1" type="ORF">V3328_03260</name>
</gene>
<dbReference type="InterPro" id="IPR029475">
    <property type="entry name" value="DUF6807"/>
</dbReference>
<dbReference type="EMBL" id="JAZHOF010000001">
    <property type="protein sequence ID" value="MEJ8570473.1"/>
    <property type="molecule type" value="Genomic_DNA"/>
</dbReference>
<organism evidence="1 2">
    <name type="scientific">Microbaculum marinum</name>
    <dbReference type="NCBI Taxonomy" id="1764581"/>
    <lineage>
        <taxon>Bacteria</taxon>
        <taxon>Pseudomonadati</taxon>
        <taxon>Pseudomonadota</taxon>
        <taxon>Alphaproteobacteria</taxon>
        <taxon>Hyphomicrobiales</taxon>
        <taxon>Tepidamorphaceae</taxon>
        <taxon>Microbaculum</taxon>
    </lineage>
</organism>